<evidence type="ECO:0000313" key="1">
    <source>
        <dbReference type="EMBL" id="KKK60586.1"/>
    </source>
</evidence>
<dbReference type="EMBL" id="LAZR01062894">
    <property type="protein sequence ID" value="KKK60586.1"/>
    <property type="molecule type" value="Genomic_DNA"/>
</dbReference>
<accession>A0A0F8ZKW4</accession>
<evidence type="ECO:0008006" key="2">
    <source>
        <dbReference type="Google" id="ProtNLM"/>
    </source>
</evidence>
<comment type="caution">
    <text evidence="1">The sequence shown here is derived from an EMBL/GenBank/DDBJ whole genome shotgun (WGS) entry which is preliminary data.</text>
</comment>
<reference evidence="1" key="1">
    <citation type="journal article" date="2015" name="Nature">
        <title>Complex archaea that bridge the gap between prokaryotes and eukaryotes.</title>
        <authorList>
            <person name="Spang A."/>
            <person name="Saw J.H."/>
            <person name="Jorgensen S.L."/>
            <person name="Zaremba-Niedzwiedzka K."/>
            <person name="Martijn J."/>
            <person name="Lind A.E."/>
            <person name="van Eijk R."/>
            <person name="Schleper C."/>
            <person name="Guy L."/>
            <person name="Ettema T.J."/>
        </authorList>
    </citation>
    <scope>NUCLEOTIDE SEQUENCE</scope>
</reference>
<proteinExistence type="predicted"/>
<organism evidence="1">
    <name type="scientific">marine sediment metagenome</name>
    <dbReference type="NCBI Taxonomy" id="412755"/>
    <lineage>
        <taxon>unclassified sequences</taxon>
        <taxon>metagenomes</taxon>
        <taxon>ecological metagenomes</taxon>
    </lineage>
</organism>
<protein>
    <recommendedName>
        <fullName evidence="2">DUF2190 domain-containing protein</fullName>
    </recommendedName>
</protein>
<gene>
    <name evidence="1" type="ORF">LCGC14_3022870</name>
</gene>
<sequence length="135" mass="13237">MVDLVVVAANVTPGTDAVTKRGIAGEPITAGASVFPAADGGIELCEKDLTVLEAACKGVALNDAALDQPIEYAVTGDVNMGAILSIGQVYIVGAAAGGIAPEADAAVGDFVTVIGVATTTSLFKLGLLQSGVAHA</sequence>
<dbReference type="AlphaFoldDB" id="A0A0F8ZKW4"/>
<name>A0A0F8ZKW4_9ZZZZ</name>